<feature type="repeat" description="RCC1" evidence="2">
    <location>
        <begin position="199"/>
        <end position="287"/>
    </location>
</feature>
<evidence type="ECO:0000256" key="2">
    <source>
        <dbReference type="PROSITE-ProRule" id="PRU00235"/>
    </source>
</evidence>
<comment type="caution">
    <text evidence="4">The sequence shown here is derived from an EMBL/GenBank/DDBJ whole genome shotgun (WGS) entry which is preliminary data.</text>
</comment>
<organism evidence="4 5">
    <name type="scientific">Ceratodon purpureus</name>
    <name type="common">Fire moss</name>
    <name type="synonym">Dicranum purpureum</name>
    <dbReference type="NCBI Taxonomy" id="3225"/>
    <lineage>
        <taxon>Eukaryota</taxon>
        <taxon>Viridiplantae</taxon>
        <taxon>Streptophyta</taxon>
        <taxon>Embryophyta</taxon>
        <taxon>Bryophyta</taxon>
        <taxon>Bryophytina</taxon>
        <taxon>Bryopsida</taxon>
        <taxon>Dicranidae</taxon>
        <taxon>Pseudoditrichales</taxon>
        <taxon>Ditrichaceae</taxon>
        <taxon>Ceratodon</taxon>
    </lineage>
</organism>
<sequence>MWGVCRGIQFSHSRNAWREGWLVQFARGLTTTFVREAKVLSFGDGSHGALGHTDCFGGDAYEPEEIDGLPEDIVSLGAGHYHSMAVSQTGELWAWGRNSEGQLGERVDSNSREKWHLPQRVRGLESIEVVAARGSGVVSMAIARDGSLWAWGKSKRGQLGLGTNIIHAQTPQRVEALSGQHVVQVALGWGHALALTAEGHVYSWGYAANGRLGFQPNCSEPQVSSLSKDRDSGESIEDAAYRQVLEDMEKEKSPVLAWEPVRVDAFKSHHVTEISCGMDHSLTLNEQGELWSFGDNSLGQLGRSVAISTQQSSINTFTDENSVGRVEGPFTRERVLHLGAGLGHSLAANAQGSVYSWGWNAGHQLGRDGRRDNPVPASVGDLEGQEVVALAGGRAHSLAMTSKGGLWVWGSGKNGRLGLGSPADEPTPFPLECLESYSIADAACGFDHTLVLLP</sequence>
<feature type="repeat" description="RCC1" evidence="2">
    <location>
        <begin position="37"/>
        <end position="89"/>
    </location>
</feature>
<feature type="domain" description="RCC1-like" evidence="3">
    <location>
        <begin position="38"/>
        <end position="451"/>
    </location>
</feature>
<dbReference type="AlphaFoldDB" id="A0A8T0J3T4"/>
<accession>A0A8T0J3T4</accession>
<dbReference type="PRINTS" id="PR00633">
    <property type="entry name" value="RCCNDNSATION"/>
</dbReference>
<keyword evidence="1" id="KW-0677">Repeat</keyword>
<feature type="repeat" description="RCC1" evidence="2">
    <location>
        <begin position="146"/>
        <end position="198"/>
    </location>
</feature>
<gene>
    <name evidence="4" type="ORF">KC19_1G084200</name>
</gene>
<reference evidence="4" key="1">
    <citation type="submission" date="2020-06" db="EMBL/GenBank/DDBJ databases">
        <title>WGS assembly of Ceratodon purpureus strain R40.</title>
        <authorList>
            <person name="Carey S.B."/>
            <person name="Jenkins J."/>
            <person name="Shu S."/>
            <person name="Lovell J.T."/>
            <person name="Sreedasyam A."/>
            <person name="Maumus F."/>
            <person name="Tiley G.P."/>
            <person name="Fernandez-Pozo N."/>
            <person name="Barry K."/>
            <person name="Chen C."/>
            <person name="Wang M."/>
            <person name="Lipzen A."/>
            <person name="Daum C."/>
            <person name="Saski C.A."/>
            <person name="Payton A.C."/>
            <person name="Mcbreen J.C."/>
            <person name="Conrad R.E."/>
            <person name="Kollar L.M."/>
            <person name="Olsson S."/>
            <person name="Huttunen S."/>
            <person name="Landis J.B."/>
            <person name="Wickett N.J."/>
            <person name="Johnson M.G."/>
            <person name="Rensing S.A."/>
            <person name="Grimwood J."/>
            <person name="Schmutz J."/>
            <person name="Mcdaniel S.F."/>
        </authorList>
    </citation>
    <scope>NUCLEOTIDE SEQUENCE</scope>
    <source>
        <strain evidence="4">R40</strain>
    </source>
</reference>
<dbReference type="InterPro" id="IPR058923">
    <property type="entry name" value="RCC1-like_dom"/>
</dbReference>
<keyword evidence="5" id="KW-1185">Reference proteome</keyword>
<dbReference type="Proteomes" id="UP000822688">
    <property type="component" value="Chromosome 1"/>
</dbReference>
<feature type="repeat" description="RCC1" evidence="2">
    <location>
        <begin position="404"/>
        <end position="454"/>
    </location>
</feature>
<dbReference type="OrthoDB" id="8068875at2759"/>
<dbReference type="InterPro" id="IPR000408">
    <property type="entry name" value="Reg_chr_condens"/>
</dbReference>
<dbReference type="InterPro" id="IPR009091">
    <property type="entry name" value="RCC1/BLIP-II"/>
</dbReference>
<dbReference type="PROSITE" id="PS50012">
    <property type="entry name" value="RCC1_3"/>
    <property type="match status" value="7"/>
</dbReference>
<dbReference type="EMBL" id="CM026421">
    <property type="protein sequence ID" value="KAG0590247.1"/>
    <property type="molecule type" value="Genomic_DNA"/>
</dbReference>
<dbReference type="PROSITE" id="PS00626">
    <property type="entry name" value="RCC1_2"/>
    <property type="match status" value="2"/>
</dbReference>
<evidence type="ECO:0000313" key="4">
    <source>
        <dbReference type="EMBL" id="KAG0590247.1"/>
    </source>
</evidence>
<proteinExistence type="predicted"/>
<evidence type="ECO:0000259" key="3">
    <source>
        <dbReference type="Pfam" id="PF25390"/>
    </source>
</evidence>
<dbReference type="InterPro" id="IPR051625">
    <property type="entry name" value="Signaling_Regulatory_Domain"/>
</dbReference>
<dbReference type="PANTHER" id="PTHR22872">
    <property type="entry name" value="BTK-BINDING PROTEIN-RELATED"/>
    <property type="match status" value="1"/>
</dbReference>
<dbReference type="Gene3D" id="2.130.10.30">
    <property type="entry name" value="Regulator of chromosome condensation 1/beta-lactamase-inhibitor protein II"/>
    <property type="match status" value="2"/>
</dbReference>
<feature type="repeat" description="RCC1" evidence="2">
    <location>
        <begin position="288"/>
        <end position="351"/>
    </location>
</feature>
<name>A0A8T0J3T4_CERPU</name>
<evidence type="ECO:0000313" key="5">
    <source>
        <dbReference type="Proteomes" id="UP000822688"/>
    </source>
</evidence>
<feature type="repeat" description="RCC1" evidence="2">
    <location>
        <begin position="352"/>
        <end position="403"/>
    </location>
</feature>
<feature type="repeat" description="RCC1" evidence="2">
    <location>
        <begin position="90"/>
        <end position="145"/>
    </location>
</feature>
<protein>
    <recommendedName>
        <fullName evidence="3">RCC1-like domain-containing protein</fullName>
    </recommendedName>
</protein>
<dbReference type="SUPFAM" id="SSF50985">
    <property type="entry name" value="RCC1/BLIP-II"/>
    <property type="match status" value="2"/>
</dbReference>
<evidence type="ECO:0000256" key="1">
    <source>
        <dbReference type="ARBA" id="ARBA00022737"/>
    </source>
</evidence>
<dbReference type="Pfam" id="PF25390">
    <property type="entry name" value="WD40_RLD"/>
    <property type="match status" value="1"/>
</dbReference>